<accession>A0A382NN23</accession>
<reference evidence="1" key="1">
    <citation type="submission" date="2018-05" db="EMBL/GenBank/DDBJ databases">
        <authorList>
            <person name="Lanie J.A."/>
            <person name="Ng W.-L."/>
            <person name="Kazmierczak K.M."/>
            <person name="Andrzejewski T.M."/>
            <person name="Davidsen T.M."/>
            <person name="Wayne K.J."/>
            <person name="Tettelin H."/>
            <person name="Glass J.I."/>
            <person name="Rusch D."/>
            <person name="Podicherti R."/>
            <person name="Tsui H.-C.T."/>
            <person name="Winkler M.E."/>
        </authorList>
    </citation>
    <scope>NUCLEOTIDE SEQUENCE</scope>
</reference>
<sequence>MLSRLKWFGLIPAPKFLFFTPISVSDYNPTIVTDSREHEVAPNTVVSGALFAFHIEKGARVNNVIWKKHDSHPEQVEKLLRGFFNWLNRDYLIYHQEHDLIIPNFIYYVKRHEELWDEQKGIIHEGKNWETDKHLRKYLKLYMPSDTDSINSRFIYHIYLDTQTADIYEGRLDQPGGGSSPKVWVRHEKKGTINVGGTGNAK</sequence>
<organism evidence="1">
    <name type="scientific">marine metagenome</name>
    <dbReference type="NCBI Taxonomy" id="408172"/>
    <lineage>
        <taxon>unclassified sequences</taxon>
        <taxon>metagenomes</taxon>
        <taxon>ecological metagenomes</taxon>
    </lineage>
</organism>
<name>A0A382NN23_9ZZZZ</name>
<dbReference type="EMBL" id="UINC01101622">
    <property type="protein sequence ID" value="SVC62574.1"/>
    <property type="molecule type" value="Genomic_DNA"/>
</dbReference>
<evidence type="ECO:0000313" key="1">
    <source>
        <dbReference type="EMBL" id="SVC62574.1"/>
    </source>
</evidence>
<gene>
    <name evidence="1" type="ORF">METZ01_LOCUS315428</name>
</gene>
<dbReference type="AlphaFoldDB" id="A0A382NN23"/>
<proteinExistence type="predicted"/>
<protein>
    <submittedName>
        <fullName evidence="1">Uncharacterized protein</fullName>
    </submittedName>
</protein>